<protein>
    <recommendedName>
        <fullName evidence="4">Ankyrin repeat domain-containing protein</fullName>
    </recommendedName>
</protein>
<accession>A0A9X8ENW8</accession>
<reference evidence="2 3" key="1">
    <citation type="submission" date="2018-11" db="EMBL/GenBank/DDBJ databases">
        <title>Genomic analyses of the natural microbiome of Caenorhabditis elegans.</title>
        <authorList>
            <person name="Samuel B."/>
        </authorList>
    </citation>
    <scope>NUCLEOTIDE SEQUENCE [LARGE SCALE GENOMIC DNA]</scope>
    <source>
        <strain evidence="2 3">BIGb0473</strain>
    </source>
</reference>
<proteinExistence type="predicted"/>
<dbReference type="SUPFAM" id="SSF48403">
    <property type="entry name" value="Ankyrin repeat"/>
    <property type="match status" value="1"/>
</dbReference>
<evidence type="ECO:0000256" key="1">
    <source>
        <dbReference type="SAM" id="SignalP"/>
    </source>
</evidence>
<sequence>MPGNLLALALAVTLAWPASASAAPAPGLDQDNDLALLSDSFWRQATPTDLDTWLAPRSQPGEYPPGVVTRNTTAFHLALENNASLAMLQHLRAALPAMVGLGDYPESLLSTAIKHNHPTATIEWLLAQGAPVEAGDYHNPRPLLLAIAQGADASLIDALVKAGADTSYFTRSDSNMDAFDAAVLTEHSATRRAVARHLPLPETGSETMEAILVELSRQGRDGPDAPHVSYDILSVLLERGMSSTGTYCDPHKPYCLADDRSDLMDLAIRIEDPQLVDYLLGKGLKAR</sequence>
<keyword evidence="1" id="KW-0732">Signal</keyword>
<comment type="caution">
    <text evidence="2">The sequence shown here is derived from an EMBL/GenBank/DDBJ whole genome shotgun (WGS) entry which is preliminary data.</text>
</comment>
<organism evidence="2 3">
    <name type="scientific">Pseudomonas putida</name>
    <name type="common">Arthrobacter siderocapsulatus</name>
    <dbReference type="NCBI Taxonomy" id="303"/>
    <lineage>
        <taxon>Bacteria</taxon>
        <taxon>Pseudomonadati</taxon>
        <taxon>Pseudomonadota</taxon>
        <taxon>Gammaproteobacteria</taxon>
        <taxon>Pseudomonadales</taxon>
        <taxon>Pseudomonadaceae</taxon>
        <taxon>Pseudomonas</taxon>
    </lineage>
</organism>
<feature type="signal peptide" evidence="1">
    <location>
        <begin position="1"/>
        <end position="22"/>
    </location>
</feature>
<evidence type="ECO:0000313" key="2">
    <source>
        <dbReference type="EMBL" id="ROQ52691.1"/>
    </source>
</evidence>
<dbReference type="Proteomes" id="UP000269115">
    <property type="component" value="Unassembled WGS sequence"/>
</dbReference>
<gene>
    <name evidence="2" type="ORF">EDF85_0424</name>
</gene>
<dbReference type="RefSeq" id="WP_123752323.1">
    <property type="nucleotide sequence ID" value="NZ_RJUR01000011.1"/>
</dbReference>
<dbReference type="AlphaFoldDB" id="A0A9X8ENW8"/>
<evidence type="ECO:0008006" key="4">
    <source>
        <dbReference type="Google" id="ProtNLM"/>
    </source>
</evidence>
<dbReference type="Gene3D" id="1.25.40.20">
    <property type="entry name" value="Ankyrin repeat-containing domain"/>
    <property type="match status" value="1"/>
</dbReference>
<name>A0A9X8ENW8_PSEPU</name>
<dbReference type="InterPro" id="IPR036770">
    <property type="entry name" value="Ankyrin_rpt-contain_sf"/>
</dbReference>
<dbReference type="EMBL" id="RJUR01000011">
    <property type="protein sequence ID" value="ROQ52691.1"/>
    <property type="molecule type" value="Genomic_DNA"/>
</dbReference>
<feature type="chain" id="PRO_5040894089" description="Ankyrin repeat domain-containing protein" evidence="1">
    <location>
        <begin position="23"/>
        <end position="287"/>
    </location>
</feature>
<evidence type="ECO:0000313" key="3">
    <source>
        <dbReference type="Proteomes" id="UP000269115"/>
    </source>
</evidence>